<feature type="transmembrane region" description="Helical" evidence="14">
    <location>
        <begin position="271"/>
        <end position="295"/>
    </location>
</feature>
<evidence type="ECO:0000256" key="13">
    <source>
        <dbReference type="HAMAP-Rule" id="MF_03005"/>
    </source>
</evidence>
<comment type="subunit">
    <text evidence="13">Component of the eukaryotic translation initiation factor 3 (eIF-3) complex, which is composed of 13 subunits: EIF3A, EIF3B, EIF3C, EIF3D, EIF3E, EIF3F, EIF3G, EIF3H, EIF3I, EIF3J, EIF3K, EIF3L and EIF3M.</text>
</comment>
<gene>
    <name evidence="13" type="primary">EIF3F</name>
    <name evidence="13" type="synonym">EIF3S5</name>
    <name evidence="16" type="ORF">H4Q32_005519</name>
</gene>
<proteinExistence type="inferred from homology"/>
<keyword evidence="17" id="KW-1185">Reference proteome</keyword>
<keyword evidence="8" id="KW-0378">Hydrolase</keyword>
<feature type="domain" description="MPN" evidence="15">
    <location>
        <begin position="8"/>
        <end position="158"/>
    </location>
</feature>
<evidence type="ECO:0000256" key="12">
    <source>
        <dbReference type="ARBA" id="ARBA00023228"/>
    </source>
</evidence>
<evidence type="ECO:0000256" key="1">
    <source>
        <dbReference type="ARBA" id="ARBA00001261"/>
    </source>
</evidence>
<feature type="transmembrane region" description="Helical" evidence="14">
    <location>
        <begin position="647"/>
        <end position="665"/>
    </location>
</feature>
<evidence type="ECO:0000313" key="17">
    <source>
        <dbReference type="Proteomes" id="UP000830375"/>
    </source>
</evidence>
<evidence type="ECO:0000256" key="11">
    <source>
        <dbReference type="ARBA" id="ARBA00023136"/>
    </source>
</evidence>
<dbReference type="Gene3D" id="3.40.140.10">
    <property type="entry name" value="Cytidine Deaminase, domain 2"/>
    <property type="match status" value="2"/>
</dbReference>
<dbReference type="PANTHER" id="PTHR21014">
    <property type="entry name" value="PHOSPHATIDYLINOSITOL-4,5-BISPHOSPHATE 4-PHOSPHATASE"/>
    <property type="match status" value="1"/>
</dbReference>
<sequence length="711" mass="77887">MAVHGPVVKIHPVVLASIVDSYERRNEGASRVIGTLLGTADKHSVEVTNCFSVPHNESEDEVAVDMEFAKNMYELHKKVSPSEVIIGCREAPNPIHLTVDTALQSNKMNIRAYVSSQMGVPGKTVGVMFTPLTVKYIYYDTERIGVDLLQRTRASPSRTNGLTTDLAQVGSAAGRIQEMLSTVLTYIEDVLSGKVMADNSVGRYLMDLVNKVPKITAEDFESMLNSNINDLLMVTYLANLTQAQIALNEKLVVLKTADGKMAAFRCRRDPCGFICLILTYFSVFYADYVVIQYVLIPAYSGSVWCTLHGSVFNIILLLLLACHSKAVFSDPGMVPLPETAIDFSDLRSQSNRLNDRVSVADLSTPVMVLKAVRAGQCAVAVRLIGLLEPITAESVSAASGEWTITAHGMASLYSMALVVSAWLVSIITDETPIEQMRNRLMKDKPNNTHPTHITHTRKPKIALLREVFGRVWSLRNLSCSLSPTDFPAFPTAPPMTMLGEAPPPYSPLGSPESGNAPVISCRVCQSLISVEGKVHQHVVKCGVCNEATPIKNAPAGKKYVRCPCNCLLICKVTSQRIACPRPYCKRIINLGPVHPGAGSPNPQPTGARVSCGHCANTFLNLQIEHWLAAHTAENSSIGQRYPRKRSLICFLLCLIFVITTAGLIAGTCQNARQYRGIYASWVFFIVLVLITLVRALHWACMKISEPLHNYS</sequence>
<evidence type="ECO:0000256" key="7">
    <source>
        <dbReference type="ARBA" id="ARBA00022753"/>
    </source>
</evidence>
<dbReference type="PROSITE" id="PS50249">
    <property type="entry name" value="MPN"/>
    <property type="match status" value="1"/>
</dbReference>
<evidence type="ECO:0000256" key="14">
    <source>
        <dbReference type="SAM" id="Phobius"/>
    </source>
</evidence>
<keyword evidence="11 14" id="KW-0472">Membrane</keyword>
<dbReference type="Pfam" id="PF13012">
    <property type="entry name" value="MitMem_reg"/>
    <property type="match status" value="1"/>
</dbReference>
<name>A0ABQ8N0W3_LABRO</name>
<dbReference type="Proteomes" id="UP000830375">
    <property type="component" value="Unassembled WGS sequence"/>
</dbReference>
<feature type="transmembrane region" description="Helical" evidence="14">
    <location>
        <begin position="677"/>
        <end position="696"/>
    </location>
</feature>
<evidence type="ECO:0000256" key="2">
    <source>
        <dbReference type="ARBA" id="ARBA00004107"/>
    </source>
</evidence>
<comment type="similarity">
    <text evidence="13">Belongs to the eIF-3 subunit F family.</text>
</comment>
<dbReference type="InterPro" id="IPR037518">
    <property type="entry name" value="MPN"/>
</dbReference>
<keyword evidence="12" id="KW-0458">Lysosome</keyword>
<dbReference type="InterPro" id="IPR024969">
    <property type="entry name" value="EIF3F/CSN6-like_C"/>
</dbReference>
<evidence type="ECO:0000313" key="16">
    <source>
        <dbReference type="EMBL" id="KAI2668734.1"/>
    </source>
</evidence>
<keyword evidence="10 14" id="KW-1133">Transmembrane helix</keyword>
<comment type="caution">
    <text evidence="16">The sequence shown here is derived from an EMBL/GenBank/DDBJ whole genome shotgun (WGS) entry which is preliminary data.</text>
</comment>
<dbReference type="InterPro" id="IPR027531">
    <property type="entry name" value="eIF3f"/>
</dbReference>
<dbReference type="Pfam" id="PF09788">
    <property type="entry name" value="Tmemb_55A"/>
    <property type="match status" value="1"/>
</dbReference>
<evidence type="ECO:0000256" key="9">
    <source>
        <dbReference type="ARBA" id="ARBA00022917"/>
    </source>
</evidence>
<dbReference type="PANTHER" id="PTHR21014:SF2">
    <property type="entry name" value="TYPE 1 PHOSPHATIDYLINOSITOL 4,5-BISPHOSPHATE 4-PHOSPHATASE"/>
    <property type="match status" value="1"/>
</dbReference>
<keyword evidence="4 13" id="KW-0963">Cytoplasm</keyword>
<organism evidence="16 17">
    <name type="scientific">Labeo rohita</name>
    <name type="common">Indian major carp</name>
    <name type="synonym">Cyprinus rohita</name>
    <dbReference type="NCBI Taxonomy" id="84645"/>
    <lineage>
        <taxon>Eukaryota</taxon>
        <taxon>Metazoa</taxon>
        <taxon>Chordata</taxon>
        <taxon>Craniata</taxon>
        <taxon>Vertebrata</taxon>
        <taxon>Euteleostomi</taxon>
        <taxon>Actinopterygii</taxon>
        <taxon>Neopterygii</taxon>
        <taxon>Teleostei</taxon>
        <taxon>Ostariophysi</taxon>
        <taxon>Cypriniformes</taxon>
        <taxon>Cyprinidae</taxon>
        <taxon>Labeoninae</taxon>
        <taxon>Labeonini</taxon>
        <taxon>Labeo</taxon>
    </lineage>
</organism>
<evidence type="ECO:0000256" key="5">
    <source>
        <dbReference type="ARBA" id="ARBA00022540"/>
    </source>
</evidence>
<dbReference type="InterPro" id="IPR019178">
    <property type="entry name" value="PtdIns-P2-Ptase"/>
</dbReference>
<protein>
    <recommendedName>
        <fullName evidence="13">Eukaryotic translation initiation factor 3 subunit F</fullName>
        <shortName evidence="13">eIF3f</shortName>
    </recommendedName>
    <alternativeName>
        <fullName evidence="13">Eukaryotic translation initiation factor 3 subunit 5</fullName>
    </alternativeName>
</protein>
<accession>A0ABQ8N0W3</accession>
<keyword evidence="5 13" id="KW-0396">Initiation factor</keyword>
<reference evidence="16 17" key="1">
    <citation type="submission" date="2022-01" db="EMBL/GenBank/DDBJ databases">
        <title>A high-quality chromosome-level genome assembly of rohu carp, Labeo rohita.</title>
        <authorList>
            <person name="Arick M.A. II"/>
            <person name="Hsu C.-Y."/>
            <person name="Magbanua Z."/>
            <person name="Pechanova O."/>
            <person name="Grover C."/>
            <person name="Miller E."/>
            <person name="Thrash A."/>
            <person name="Ezzel L."/>
            <person name="Alam S."/>
            <person name="Benzie J."/>
            <person name="Hamilton M."/>
            <person name="Karsi A."/>
            <person name="Lawrence M.L."/>
            <person name="Peterson D.G."/>
        </authorList>
    </citation>
    <scope>NUCLEOTIDE SEQUENCE [LARGE SCALE GENOMIC DNA]</scope>
    <source>
        <strain evidence="17">BAU-BD-2019</strain>
        <tissue evidence="16">Blood</tissue>
    </source>
</reference>
<dbReference type="EMBL" id="JACTAM010000001">
    <property type="protein sequence ID" value="KAI2668734.1"/>
    <property type="molecule type" value="Genomic_DNA"/>
</dbReference>
<evidence type="ECO:0000256" key="8">
    <source>
        <dbReference type="ARBA" id="ARBA00022801"/>
    </source>
</evidence>
<dbReference type="InterPro" id="IPR000555">
    <property type="entry name" value="JAMM/MPN+_dom"/>
</dbReference>
<comment type="function">
    <text evidence="13">Component of the eukaryotic translation initiation factor 3 (eIF-3) complex, which is involved in protein synthesis of a specialized repertoire of mRNAs and, together with other initiation factors, stimulates binding of mRNA and methionyl-tRNAi to the 40S ribosome. The eIF-3 complex specifically targets and initiates translation of a subset of mRNAs involved in cell proliferation.</text>
</comment>
<feature type="transmembrane region" description="Helical" evidence="14">
    <location>
        <begin position="301"/>
        <end position="321"/>
    </location>
</feature>
<dbReference type="SMART" id="SM00232">
    <property type="entry name" value="JAB_MPN"/>
    <property type="match status" value="1"/>
</dbReference>
<comment type="catalytic activity">
    <reaction evidence="1">
        <text>a 1,2-diacyl-sn-glycero-3-phospho-(1D-myo-inositol-4,5-bisphosphate) + H2O = a 1,2-diacyl-sn-glycero-3-phospho-(1D-myo-inositol-5-phosphate) + phosphate</text>
        <dbReference type="Rhea" id="RHEA:25674"/>
        <dbReference type="ChEBI" id="CHEBI:15377"/>
        <dbReference type="ChEBI" id="CHEBI:43474"/>
        <dbReference type="ChEBI" id="CHEBI:57795"/>
        <dbReference type="ChEBI" id="CHEBI:58456"/>
        <dbReference type="EC" id="3.1.3.78"/>
    </reaction>
</comment>
<dbReference type="HAMAP" id="MF_03005">
    <property type="entry name" value="eIF3f"/>
    <property type="match status" value="1"/>
</dbReference>
<dbReference type="Pfam" id="PF01398">
    <property type="entry name" value="JAB"/>
    <property type="match status" value="1"/>
</dbReference>
<evidence type="ECO:0000256" key="6">
    <source>
        <dbReference type="ARBA" id="ARBA00022692"/>
    </source>
</evidence>
<evidence type="ECO:0000256" key="10">
    <source>
        <dbReference type="ARBA" id="ARBA00022989"/>
    </source>
</evidence>
<evidence type="ECO:0000256" key="4">
    <source>
        <dbReference type="ARBA" id="ARBA00022490"/>
    </source>
</evidence>
<evidence type="ECO:0000256" key="3">
    <source>
        <dbReference type="ARBA" id="ARBA00004155"/>
    </source>
</evidence>
<keyword evidence="7" id="KW-0967">Endosome</keyword>
<evidence type="ECO:0000259" key="15">
    <source>
        <dbReference type="PROSITE" id="PS50249"/>
    </source>
</evidence>
<keyword evidence="6 14" id="KW-0812">Transmembrane</keyword>
<comment type="subcellular location">
    <subcellularLocation>
        <location evidence="13">Cytoplasm</location>
    </subcellularLocation>
    <subcellularLocation>
        <location evidence="2">Late endosome membrane</location>
        <topology evidence="2">Multi-pass membrane protein</topology>
    </subcellularLocation>
    <subcellularLocation>
        <location evidence="3">Lysosome membrane</location>
        <topology evidence="3">Multi-pass membrane protein</topology>
    </subcellularLocation>
</comment>
<dbReference type="CDD" id="cd08064">
    <property type="entry name" value="MPN_eIF3f"/>
    <property type="match status" value="1"/>
</dbReference>
<keyword evidence="9 13" id="KW-0648">Protein biosynthesis</keyword>